<proteinExistence type="predicted"/>
<keyword evidence="2" id="KW-1185">Reference proteome</keyword>
<organism evidence="1 2">
    <name type="scientific">Cylicostephanus goldi</name>
    <name type="common">Nematode worm</name>
    <dbReference type="NCBI Taxonomy" id="71465"/>
    <lineage>
        <taxon>Eukaryota</taxon>
        <taxon>Metazoa</taxon>
        <taxon>Ecdysozoa</taxon>
        <taxon>Nematoda</taxon>
        <taxon>Chromadorea</taxon>
        <taxon>Rhabditida</taxon>
        <taxon>Rhabditina</taxon>
        <taxon>Rhabditomorpha</taxon>
        <taxon>Strongyloidea</taxon>
        <taxon>Strongylidae</taxon>
        <taxon>Cylicostephanus</taxon>
    </lineage>
</organism>
<dbReference type="Proteomes" id="UP000271889">
    <property type="component" value="Unassembled WGS sequence"/>
</dbReference>
<protein>
    <submittedName>
        <fullName evidence="1">Uncharacterized protein</fullName>
    </submittedName>
</protein>
<accession>A0A3P6U4K9</accession>
<gene>
    <name evidence="1" type="ORF">CGOC_LOCUS6951</name>
</gene>
<reference evidence="1 2" key="1">
    <citation type="submission" date="2018-11" db="EMBL/GenBank/DDBJ databases">
        <authorList>
            <consortium name="Pathogen Informatics"/>
        </authorList>
    </citation>
    <scope>NUCLEOTIDE SEQUENCE [LARGE SCALE GENOMIC DNA]</scope>
</reference>
<evidence type="ECO:0000313" key="1">
    <source>
        <dbReference type="EMBL" id="VDK73608.1"/>
    </source>
</evidence>
<dbReference type="AlphaFoldDB" id="A0A3P6U4K9"/>
<dbReference type="EMBL" id="UYRV01023443">
    <property type="protein sequence ID" value="VDK73608.1"/>
    <property type="molecule type" value="Genomic_DNA"/>
</dbReference>
<sequence>MLSEVCLPMDMDATFVPYNSANEDEEEEVEGGMEVDSNRMFHTDQYRAFSGKSKKVDRDRESSEAIPLPTSLVIDGNVQLNRVIKKTLKKNKRAARKQGNIRCYVIYHKPLL</sequence>
<evidence type="ECO:0000313" key="2">
    <source>
        <dbReference type="Proteomes" id="UP000271889"/>
    </source>
</evidence>
<dbReference type="OrthoDB" id="5870457at2759"/>
<name>A0A3P6U4K9_CYLGO</name>